<dbReference type="Pfam" id="PF00528">
    <property type="entry name" value="BPD_transp_1"/>
    <property type="match status" value="1"/>
</dbReference>
<dbReference type="GO" id="GO:0055085">
    <property type="term" value="P:transmembrane transport"/>
    <property type="evidence" value="ECO:0007669"/>
    <property type="project" value="InterPro"/>
</dbReference>
<gene>
    <name evidence="9" type="ORF">H8S37_14055</name>
</gene>
<keyword evidence="5 7" id="KW-1133">Transmembrane helix</keyword>
<keyword evidence="6 7" id="KW-0472">Membrane</keyword>
<keyword evidence="4 7" id="KW-0812">Transmembrane</keyword>
<evidence type="ECO:0000256" key="2">
    <source>
        <dbReference type="ARBA" id="ARBA00022448"/>
    </source>
</evidence>
<dbReference type="PANTHER" id="PTHR43227:SF11">
    <property type="entry name" value="BLL4140 PROTEIN"/>
    <property type="match status" value="1"/>
</dbReference>
<evidence type="ECO:0000256" key="6">
    <source>
        <dbReference type="ARBA" id="ARBA00023136"/>
    </source>
</evidence>
<sequence>MKSKNKMKKFTPYFYILPTFIILIIVIVIPIIYVIIQSFYSTFANENIFVGFRNYQIAFEDELLFIALKNNIKLFLCVPILTVLSLAIASVLYNKIKGWRFYRSVIFIPYILAIPVVGIVFSYLLQYNGVINSILRGIGFSDLAMDWLGSPDLAFPSVAVVIMWKQIGFGVVLFLARMMSIDRSLYESADVDGATWFQKFLHITIPQTKSIIEFYIIITLIEMLSWVFNFIYVMTAGGPGNKTLVLEYLIYKKAFGGGDFNIAMAISVILLLIASVLIIIHQIVMRKEE</sequence>
<comment type="similarity">
    <text evidence="7">Belongs to the binding-protein-dependent transport system permease family.</text>
</comment>
<feature type="transmembrane region" description="Helical" evidence="7">
    <location>
        <begin position="72"/>
        <end position="93"/>
    </location>
</feature>
<comment type="subcellular location">
    <subcellularLocation>
        <location evidence="1 7">Cell membrane</location>
        <topology evidence="1 7">Multi-pass membrane protein</topology>
    </subcellularLocation>
</comment>
<name>A0A923LJK9_9FIRM</name>
<evidence type="ECO:0000256" key="1">
    <source>
        <dbReference type="ARBA" id="ARBA00004651"/>
    </source>
</evidence>
<reference evidence="9" key="1">
    <citation type="submission" date="2020-08" db="EMBL/GenBank/DDBJ databases">
        <title>Genome public.</title>
        <authorList>
            <person name="Liu C."/>
            <person name="Sun Q."/>
        </authorList>
    </citation>
    <scope>NUCLEOTIDE SEQUENCE</scope>
    <source>
        <strain evidence="9">NSJ-55</strain>
    </source>
</reference>
<feature type="transmembrane region" description="Helical" evidence="7">
    <location>
        <begin position="262"/>
        <end position="284"/>
    </location>
</feature>
<dbReference type="EMBL" id="JACOPF010000003">
    <property type="protein sequence ID" value="MBC5690037.1"/>
    <property type="molecule type" value="Genomic_DNA"/>
</dbReference>
<accession>A0A923LJK9</accession>
<keyword evidence="10" id="KW-1185">Reference proteome</keyword>
<dbReference type="InterPro" id="IPR035906">
    <property type="entry name" value="MetI-like_sf"/>
</dbReference>
<keyword evidence="3" id="KW-1003">Cell membrane</keyword>
<organism evidence="9 10">
    <name type="scientific">Mediterraneibacter hominis</name>
    <dbReference type="NCBI Taxonomy" id="2763054"/>
    <lineage>
        <taxon>Bacteria</taxon>
        <taxon>Bacillati</taxon>
        <taxon>Bacillota</taxon>
        <taxon>Clostridia</taxon>
        <taxon>Lachnospirales</taxon>
        <taxon>Lachnospiraceae</taxon>
        <taxon>Mediterraneibacter</taxon>
    </lineage>
</organism>
<feature type="domain" description="ABC transmembrane type-1" evidence="8">
    <location>
        <begin position="68"/>
        <end position="281"/>
    </location>
</feature>
<evidence type="ECO:0000313" key="9">
    <source>
        <dbReference type="EMBL" id="MBC5690037.1"/>
    </source>
</evidence>
<dbReference type="PROSITE" id="PS50928">
    <property type="entry name" value="ABC_TM1"/>
    <property type="match status" value="1"/>
</dbReference>
<evidence type="ECO:0000256" key="7">
    <source>
        <dbReference type="RuleBase" id="RU363032"/>
    </source>
</evidence>
<feature type="transmembrane region" description="Helical" evidence="7">
    <location>
        <begin position="12"/>
        <end position="36"/>
    </location>
</feature>
<keyword evidence="2 7" id="KW-0813">Transport</keyword>
<dbReference type="PANTHER" id="PTHR43227">
    <property type="entry name" value="BLL4140 PROTEIN"/>
    <property type="match status" value="1"/>
</dbReference>
<proteinExistence type="inferred from homology"/>
<feature type="transmembrane region" description="Helical" evidence="7">
    <location>
        <begin position="105"/>
        <end position="125"/>
    </location>
</feature>
<dbReference type="AlphaFoldDB" id="A0A923LJK9"/>
<feature type="transmembrane region" description="Helical" evidence="7">
    <location>
        <begin position="214"/>
        <end position="234"/>
    </location>
</feature>
<comment type="caution">
    <text evidence="9">The sequence shown here is derived from an EMBL/GenBank/DDBJ whole genome shotgun (WGS) entry which is preliminary data.</text>
</comment>
<evidence type="ECO:0000259" key="8">
    <source>
        <dbReference type="PROSITE" id="PS50928"/>
    </source>
</evidence>
<dbReference type="InterPro" id="IPR050809">
    <property type="entry name" value="UgpAE/MalFG_permease"/>
</dbReference>
<evidence type="ECO:0000256" key="4">
    <source>
        <dbReference type="ARBA" id="ARBA00022692"/>
    </source>
</evidence>
<dbReference type="RefSeq" id="WP_186876688.1">
    <property type="nucleotide sequence ID" value="NZ_JACOPF010000003.1"/>
</dbReference>
<dbReference type="Proteomes" id="UP000652477">
    <property type="component" value="Unassembled WGS sequence"/>
</dbReference>
<evidence type="ECO:0000313" key="10">
    <source>
        <dbReference type="Proteomes" id="UP000652477"/>
    </source>
</evidence>
<dbReference type="SUPFAM" id="SSF161098">
    <property type="entry name" value="MetI-like"/>
    <property type="match status" value="1"/>
</dbReference>
<dbReference type="GO" id="GO:0005886">
    <property type="term" value="C:plasma membrane"/>
    <property type="evidence" value="ECO:0007669"/>
    <property type="project" value="UniProtKB-SubCell"/>
</dbReference>
<dbReference type="Gene3D" id="1.10.3720.10">
    <property type="entry name" value="MetI-like"/>
    <property type="match status" value="1"/>
</dbReference>
<dbReference type="CDD" id="cd06261">
    <property type="entry name" value="TM_PBP2"/>
    <property type="match status" value="1"/>
</dbReference>
<dbReference type="InterPro" id="IPR000515">
    <property type="entry name" value="MetI-like"/>
</dbReference>
<evidence type="ECO:0000256" key="3">
    <source>
        <dbReference type="ARBA" id="ARBA00022475"/>
    </source>
</evidence>
<protein>
    <submittedName>
        <fullName evidence="9">Sugar ABC transporter permease</fullName>
    </submittedName>
</protein>
<evidence type="ECO:0000256" key="5">
    <source>
        <dbReference type="ARBA" id="ARBA00022989"/>
    </source>
</evidence>
<feature type="transmembrane region" description="Helical" evidence="7">
    <location>
        <begin position="153"/>
        <end position="176"/>
    </location>
</feature>